<dbReference type="InterPro" id="IPR036397">
    <property type="entry name" value="RNaseH_sf"/>
</dbReference>
<dbReference type="GO" id="GO:0046872">
    <property type="term" value="F:metal ion binding"/>
    <property type="evidence" value="ECO:0007669"/>
    <property type="project" value="UniProtKB-KW"/>
</dbReference>
<evidence type="ECO:0000256" key="8">
    <source>
        <dbReference type="SAM" id="MobiDB-lite"/>
    </source>
</evidence>
<name>A0A138ZZ66_GONPJ</name>
<dbReference type="Proteomes" id="UP000070544">
    <property type="component" value="Unassembled WGS sequence"/>
</dbReference>
<keyword evidence="5" id="KW-0479">Metal-binding</keyword>
<comment type="similarity">
    <text evidence="2">Belongs to the RNase H family.</text>
</comment>
<feature type="compositionally biased region" description="Low complexity" evidence="8">
    <location>
        <begin position="98"/>
        <end position="110"/>
    </location>
</feature>
<keyword evidence="7" id="KW-0378">Hydrolase</keyword>
<dbReference type="GO" id="GO:0004523">
    <property type="term" value="F:RNA-DNA hybrid ribonuclease activity"/>
    <property type="evidence" value="ECO:0007669"/>
    <property type="project" value="UniProtKB-EC"/>
</dbReference>
<dbReference type="SUPFAM" id="SSF53098">
    <property type="entry name" value="Ribonuclease H-like"/>
    <property type="match status" value="1"/>
</dbReference>
<protein>
    <recommendedName>
        <fullName evidence="3">ribonuclease H</fullName>
        <ecNumber evidence="3">3.1.26.4</ecNumber>
    </recommendedName>
</protein>
<keyword evidence="11" id="KW-1185">Reference proteome</keyword>
<sequence length="287" mass="31226">MAEDATTMRTQVLSVSRLAESESSREAILQNLVPTKAVKEEEPYDVLETLGLTNIKVEETFEERKSAVMQGGDQLQLQFHLSGSRGKQRLGEWSAGGPSNANALSPNASADGNLPPPYDKVASLEDSMAQLSLVQQSGPVNVWVHGACPSNGQKGRARAGVGVWWGEGDPRNVSEPLDGKSTNNRAALQAIYRALETAGPGVRKLHVYSNSEYAIKCFTEWIKRWRANGWRTAKGEPVLNLDLIQKIWGRMQAPGAPKVEFIESRRTENAVRLANAGAALPLVILAN</sequence>
<dbReference type="EC" id="3.1.26.4" evidence="3"/>
<accession>A0A138ZZ66</accession>
<evidence type="ECO:0000313" key="11">
    <source>
        <dbReference type="Proteomes" id="UP000070544"/>
    </source>
</evidence>
<evidence type="ECO:0000256" key="2">
    <source>
        <dbReference type="ARBA" id="ARBA00005300"/>
    </source>
</evidence>
<gene>
    <name evidence="10" type="ORF">M427DRAFT_231135</name>
</gene>
<evidence type="ECO:0000256" key="3">
    <source>
        <dbReference type="ARBA" id="ARBA00012180"/>
    </source>
</evidence>
<proteinExistence type="inferred from homology"/>
<dbReference type="OrthoDB" id="407198at2759"/>
<evidence type="ECO:0000256" key="7">
    <source>
        <dbReference type="ARBA" id="ARBA00022801"/>
    </source>
</evidence>
<keyword evidence="6" id="KW-0255">Endonuclease</keyword>
<evidence type="ECO:0000259" key="9">
    <source>
        <dbReference type="PROSITE" id="PS50879"/>
    </source>
</evidence>
<dbReference type="InterPro" id="IPR002156">
    <property type="entry name" value="RNaseH_domain"/>
</dbReference>
<dbReference type="GO" id="GO:0043137">
    <property type="term" value="P:DNA replication, removal of RNA primer"/>
    <property type="evidence" value="ECO:0007669"/>
    <property type="project" value="TreeGrafter"/>
</dbReference>
<dbReference type="PANTHER" id="PTHR10642">
    <property type="entry name" value="RIBONUCLEASE H1"/>
    <property type="match status" value="1"/>
</dbReference>
<dbReference type="InterPro" id="IPR012337">
    <property type="entry name" value="RNaseH-like_sf"/>
</dbReference>
<evidence type="ECO:0000256" key="1">
    <source>
        <dbReference type="ARBA" id="ARBA00000077"/>
    </source>
</evidence>
<comment type="catalytic activity">
    <reaction evidence="1">
        <text>Endonucleolytic cleavage to 5'-phosphomonoester.</text>
        <dbReference type="EC" id="3.1.26.4"/>
    </reaction>
</comment>
<dbReference type="PROSITE" id="PS50879">
    <property type="entry name" value="RNASE_H_1"/>
    <property type="match status" value="1"/>
</dbReference>
<dbReference type="EMBL" id="KQ965865">
    <property type="protein sequence ID" value="KXS09423.1"/>
    <property type="molecule type" value="Genomic_DNA"/>
</dbReference>
<reference evidence="10 11" key="1">
    <citation type="journal article" date="2015" name="Genome Biol. Evol.">
        <title>Phylogenomic analyses indicate that early fungi evolved digesting cell walls of algal ancestors of land plants.</title>
        <authorList>
            <person name="Chang Y."/>
            <person name="Wang S."/>
            <person name="Sekimoto S."/>
            <person name="Aerts A.L."/>
            <person name="Choi C."/>
            <person name="Clum A."/>
            <person name="LaButti K.M."/>
            <person name="Lindquist E.A."/>
            <person name="Yee Ngan C."/>
            <person name="Ohm R.A."/>
            <person name="Salamov A.A."/>
            <person name="Grigoriev I.V."/>
            <person name="Spatafora J.W."/>
            <person name="Berbee M.L."/>
        </authorList>
    </citation>
    <scope>NUCLEOTIDE SEQUENCE [LARGE SCALE GENOMIC DNA]</scope>
    <source>
        <strain evidence="10 11">JEL478</strain>
    </source>
</reference>
<evidence type="ECO:0000256" key="6">
    <source>
        <dbReference type="ARBA" id="ARBA00022759"/>
    </source>
</evidence>
<dbReference type="Pfam" id="PF00075">
    <property type="entry name" value="RNase_H"/>
    <property type="match status" value="1"/>
</dbReference>
<evidence type="ECO:0000256" key="5">
    <source>
        <dbReference type="ARBA" id="ARBA00022723"/>
    </source>
</evidence>
<dbReference type="GO" id="GO:0003676">
    <property type="term" value="F:nucleic acid binding"/>
    <property type="evidence" value="ECO:0007669"/>
    <property type="project" value="InterPro"/>
</dbReference>
<evidence type="ECO:0000256" key="4">
    <source>
        <dbReference type="ARBA" id="ARBA00022722"/>
    </source>
</evidence>
<feature type="region of interest" description="Disordered" evidence="8">
    <location>
        <begin position="88"/>
        <end position="114"/>
    </location>
</feature>
<dbReference type="Gene3D" id="3.30.420.10">
    <property type="entry name" value="Ribonuclease H-like superfamily/Ribonuclease H"/>
    <property type="match status" value="1"/>
</dbReference>
<feature type="domain" description="RNase H type-1" evidence="9">
    <location>
        <begin position="136"/>
        <end position="279"/>
    </location>
</feature>
<organism evidence="10 11">
    <name type="scientific">Gonapodya prolifera (strain JEL478)</name>
    <name type="common">Monoblepharis prolifera</name>
    <dbReference type="NCBI Taxonomy" id="1344416"/>
    <lineage>
        <taxon>Eukaryota</taxon>
        <taxon>Fungi</taxon>
        <taxon>Fungi incertae sedis</taxon>
        <taxon>Chytridiomycota</taxon>
        <taxon>Chytridiomycota incertae sedis</taxon>
        <taxon>Monoblepharidomycetes</taxon>
        <taxon>Monoblepharidales</taxon>
        <taxon>Gonapodyaceae</taxon>
        <taxon>Gonapodya</taxon>
    </lineage>
</organism>
<dbReference type="InterPro" id="IPR050092">
    <property type="entry name" value="RNase_H"/>
</dbReference>
<evidence type="ECO:0000313" key="10">
    <source>
        <dbReference type="EMBL" id="KXS09423.1"/>
    </source>
</evidence>
<dbReference type="CDD" id="cd09280">
    <property type="entry name" value="RNase_HI_eukaryote_like"/>
    <property type="match status" value="1"/>
</dbReference>
<dbReference type="PANTHER" id="PTHR10642:SF26">
    <property type="entry name" value="RIBONUCLEASE H1"/>
    <property type="match status" value="1"/>
</dbReference>
<keyword evidence="4" id="KW-0540">Nuclease</keyword>
<dbReference type="STRING" id="1344416.A0A138ZZ66"/>
<dbReference type="AlphaFoldDB" id="A0A138ZZ66"/>